<feature type="compositionally biased region" description="Polar residues" evidence="1">
    <location>
        <begin position="118"/>
        <end position="136"/>
    </location>
</feature>
<dbReference type="AlphaFoldDB" id="A8NHR5"/>
<dbReference type="InParanoid" id="A8NHR5"/>
<feature type="compositionally biased region" description="Basic and acidic residues" evidence="1">
    <location>
        <begin position="142"/>
        <end position="162"/>
    </location>
</feature>
<dbReference type="GeneID" id="6010310"/>
<feature type="compositionally biased region" description="Basic and acidic residues" evidence="1">
    <location>
        <begin position="104"/>
        <end position="117"/>
    </location>
</feature>
<feature type="compositionally biased region" description="Basic and acidic residues" evidence="1">
    <location>
        <begin position="27"/>
        <end position="44"/>
    </location>
</feature>
<proteinExistence type="predicted"/>
<organism evidence="2 3">
    <name type="scientific">Coprinopsis cinerea (strain Okayama-7 / 130 / ATCC MYA-4618 / FGSC 9003)</name>
    <name type="common">Inky cap fungus</name>
    <name type="synonym">Hormographiella aspergillata</name>
    <dbReference type="NCBI Taxonomy" id="240176"/>
    <lineage>
        <taxon>Eukaryota</taxon>
        <taxon>Fungi</taxon>
        <taxon>Dikarya</taxon>
        <taxon>Basidiomycota</taxon>
        <taxon>Agaricomycotina</taxon>
        <taxon>Agaricomycetes</taxon>
        <taxon>Agaricomycetidae</taxon>
        <taxon>Agaricales</taxon>
        <taxon>Agaricineae</taxon>
        <taxon>Psathyrellaceae</taxon>
        <taxon>Coprinopsis</taxon>
    </lineage>
</organism>
<evidence type="ECO:0000313" key="3">
    <source>
        <dbReference type="Proteomes" id="UP000001861"/>
    </source>
</evidence>
<sequence>MSRFNSLNYPPRWQSGAFFDRELQVMHRRDSDSREPPHQLDLRSSDNLPPWRSYSQVSAPRNPPYSAPHRRAVHPGCPTCTCSSPDSPTSRNSRDPCRRRRRQTRFDRKSRNHEDTSARQGQSDGNGGSISMTGITASERPQLGDRESSLARRARQEIEWARPGETNTEDGVILEKKQEGSSPRQNPQLICGGPSHANPAAPS</sequence>
<dbReference type="EMBL" id="AACS02000010">
    <property type="protein sequence ID" value="EAU87840.2"/>
    <property type="molecule type" value="Genomic_DNA"/>
</dbReference>
<dbReference type="KEGG" id="cci:CC1G_01487"/>
<dbReference type="RefSeq" id="XP_001833810.2">
    <property type="nucleotide sequence ID" value="XM_001833758.2"/>
</dbReference>
<protein>
    <submittedName>
        <fullName evidence="2">Uncharacterized protein</fullName>
    </submittedName>
</protein>
<accession>A8NHR5</accession>
<feature type="compositionally biased region" description="Low complexity" evidence="1">
    <location>
        <begin position="77"/>
        <end position="91"/>
    </location>
</feature>
<keyword evidence="3" id="KW-1185">Reference proteome</keyword>
<dbReference type="HOGENOM" id="CLU_1348849_0_0_1"/>
<feature type="region of interest" description="Disordered" evidence="1">
    <location>
        <begin position="27"/>
        <end position="203"/>
    </location>
</feature>
<dbReference type="VEuPathDB" id="FungiDB:CC1G_01487"/>
<comment type="caution">
    <text evidence="2">The sequence shown here is derived from an EMBL/GenBank/DDBJ whole genome shotgun (WGS) entry which is preliminary data.</text>
</comment>
<evidence type="ECO:0000256" key="1">
    <source>
        <dbReference type="SAM" id="MobiDB-lite"/>
    </source>
</evidence>
<reference evidence="2 3" key="1">
    <citation type="journal article" date="2010" name="Proc. Natl. Acad. Sci. U.S.A.">
        <title>Insights into evolution of multicellular fungi from the assembled chromosomes of the mushroom Coprinopsis cinerea (Coprinus cinereus).</title>
        <authorList>
            <person name="Stajich J.E."/>
            <person name="Wilke S.K."/>
            <person name="Ahren D."/>
            <person name="Au C.H."/>
            <person name="Birren B.W."/>
            <person name="Borodovsky M."/>
            <person name="Burns C."/>
            <person name="Canback B."/>
            <person name="Casselton L.A."/>
            <person name="Cheng C.K."/>
            <person name="Deng J."/>
            <person name="Dietrich F.S."/>
            <person name="Fargo D.C."/>
            <person name="Farman M.L."/>
            <person name="Gathman A.C."/>
            <person name="Goldberg J."/>
            <person name="Guigo R."/>
            <person name="Hoegger P.J."/>
            <person name="Hooker J.B."/>
            <person name="Huggins A."/>
            <person name="James T.Y."/>
            <person name="Kamada T."/>
            <person name="Kilaru S."/>
            <person name="Kodira C."/>
            <person name="Kues U."/>
            <person name="Kupfer D."/>
            <person name="Kwan H.S."/>
            <person name="Lomsadze A."/>
            <person name="Li W."/>
            <person name="Lilly W.W."/>
            <person name="Ma L.J."/>
            <person name="Mackey A.J."/>
            <person name="Manning G."/>
            <person name="Martin F."/>
            <person name="Muraguchi H."/>
            <person name="Natvig D.O."/>
            <person name="Palmerini H."/>
            <person name="Ramesh M.A."/>
            <person name="Rehmeyer C.J."/>
            <person name="Roe B.A."/>
            <person name="Shenoy N."/>
            <person name="Stanke M."/>
            <person name="Ter-Hovhannisyan V."/>
            <person name="Tunlid A."/>
            <person name="Velagapudi R."/>
            <person name="Vision T.J."/>
            <person name="Zeng Q."/>
            <person name="Zolan M.E."/>
            <person name="Pukkila P.J."/>
        </authorList>
    </citation>
    <scope>NUCLEOTIDE SEQUENCE [LARGE SCALE GENOMIC DNA]</scope>
    <source>
        <strain evidence="3">Okayama-7 / 130 / ATCC MYA-4618 / FGSC 9003</strain>
    </source>
</reference>
<evidence type="ECO:0000313" key="2">
    <source>
        <dbReference type="EMBL" id="EAU87840.2"/>
    </source>
</evidence>
<dbReference type="Proteomes" id="UP000001861">
    <property type="component" value="Unassembled WGS sequence"/>
</dbReference>
<gene>
    <name evidence="2" type="ORF">CC1G_01487</name>
</gene>
<name>A8NHR5_COPC7</name>